<comment type="caution">
    <text evidence="2">The sequence shown here is derived from an EMBL/GenBank/DDBJ whole genome shotgun (WGS) entry which is preliminary data.</text>
</comment>
<dbReference type="AlphaFoldDB" id="A0A8J3XDN7"/>
<keyword evidence="3" id="KW-1185">Reference proteome</keyword>
<reference evidence="2 3" key="1">
    <citation type="submission" date="2021-01" db="EMBL/GenBank/DDBJ databases">
        <title>Whole genome shotgun sequence of Planotetraspora phitsanulokensis NBRC 104273.</title>
        <authorList>
            <person name="Komaki H."/>
            <person name="Tamura T."/>
        </authorList>
    </citation>
    <scope>NUCLEOTIDE SEQUENCE [LARGE SCALE GENOMIC DNA]</scope>
    <source>
        <strain evidence="2 3">NBRC 104273</strain>
    </source>
</reference>
<gene>
    <name evidence="2" type="ORF">Pph01_25100</name>
</gene>
<organism evidence="2 3">
    <name type="scientific">Planotetraspora phitsanulokensis</name>
    <dbReference type="NCBI Taxonomy" id="575192"/>
    <lineage>
        <taxon>Bacteria</taxon>
        <taxon>Bacillati</taxon>
        <taxon>Actinomycetota</taxon>
        <taxon>Actinomycetes</taxon>
        <taxon>Streptosporangiales</taxon>
        <taxon>Streptosporangiaceae</taxon>
        <taxon>Planotetraspora</taxon>
    </lineage>
</organism>
<keyword evidence="1" id="KW-0812">Transmembrane</keyword>
<feature type="transmembrane region" description="Helical" evidence="1">
    <location>
        <begin position="38"/>
        <end position="56"/>
    </location>
</feature>
<evidence type="ECO:0000313" key="3">
    <source>
        <dbReference type="Proteomes" id="UP000622547"/>
    </source>
</evidence>
<evidence type="ECO:0000313" key="2">
    <source>
        <dbReference type="EMBL" id="GII37507.1"/>
    </source>
</evidence>
<sequence length="65" mass="6970">MWVRGVVGVLFCLIGGVWIAQGTGALGGSMMSGHGQYAVLGAIVVLVGLAMLWWAWRIRGRRRDG</sequence>
<name>A0A8J3XDN7_9ACTN</name>
<dbReference type="Proteomes" id="UP000622547">
    <property type="component" value="Unassembled WGS sequence"/>
</dbReference>
<dbReference type="EMBL" id="BOOP01000009">
    <property type="protein sequence ID" value="GII37507.1"/>
    <property type="molecule type" value="Genomic_DNA"/>
</dbReference>
<evidence type="ECO:0000256" key="1">
    <source>
        <dbReference type="SAM" id="Phobius"/>
    </source>
</evidence>
<keyword evidence="1" id="KW-0472">Membrane</keyword>
<keyword evidence="1" id="KW-1133">Transmembrane helix</keyword>
<proteinExistence type="predicted"/>
<protein>
    <submittedName>
        <fullName evidence="2">Uncharacterized protein</fullName>
    </submittedName>
</protein>
<dbReference type="RefSeq" id="WP_204073199.1">
    <property type="nucleotide sequence ID" value="NZ_BAABHI010000027.1"/>
</dbReference>
<accession>A0A8J3XDN7</accession>